<dbReference type="RefSeq" id="WP_147287532.1">
    <property type="nucleotide sequence ID" value="NZ_UGQB01000004.1"/>
</dbReference>
<proteinExistence type="predicted"/>
<dbReference type="AlphaFoldDB" id="A0A378QXX4"/>
<dbReference type="OrthoDB" id="6649513at2"/>
<keyword evidence="2" id="KW-1185">Reference proteome</keyword>
<evidence type="ECO:0000313" key="2">
    <source>
        <dbReference type="Proteomes" id="UP000254065"/>
    </source>
</evidence>
<organism evidence="1 2">
    <name type="scientific">Moraxella caprae</name>
    <dbReference type="NCBI Taxonomy" id="90240"/>
    <lineage>
        <taxon>Bacteria</taxon>
        <taxon>Pseudomonadati</taxon>
        <taxon>Pseudomonadota</taxon>
        <taxon>Gammaproteobacteria</taxon>
        <taxon>Moraxellales</taxon>
        <taxon>Moraxellaceae</taxon>
        <taxon>Moraxella</taxon>
    </lineage>
</organism>
<dbReference type="EMBL" id="UGQB01000004">
    <property type="protein sequence ID" value="STZ07251.1"/>
    <property type="molecule type" value="Genomic_DNA"/>
</dbReference>
<accession>A0A378QXX4</accession>
<gene>
    <name evidence="1" type="ORF">NCTC12877_00212</name>
</gene>
<dbReference type="Proteomes" id="UP000254065">
    <property type="component" value="Unassembled WGS sequence"/>
</dbReference>
<sequence length="188" mass="20803">MINLALGHHVRQFLKGIMMSDDLYLKTHFPNHLANRTEKQAAAGAKLPKDLSRRLAHFTHLTHLSTPLLSGVLGELSSQVQVAYAHDDKITLALPTITSANHVRYLHQECLSALHEHPAFGQFSKMGVIVNHKIHQRGSGQITAQTTLEKPLSENTVRTITQTAKLVIKNPSLQASFIKLIQTAATKE</sequence>
<reference evidence="1 2" key="1">
    <citation type="submission" date="2018-06" db="EMBL/GenBank/DDBJ databases">
        <authorList>
            <consortium name="Pathogen Informatics"/>
            <person name="Doyle S."/>
        </authorList>
    </citation>
    <scope>NUCLEOTIDE SEQUENCE [LARGE SCALE GENOMIC DNA]</scope>
    <source>
        <strain evidence="1 2">NCTC12877</strain>
    </source>
</reference>
<name>A0A378QXX4_9GAMM</name>
<protein>
    <submittedName>
        <fullName evidence="1">Uncharacterized protein</fullName>
    </submittedName>
</protein>
<evidence type="ECO:0000313" key="1">
    <source>
        <dbReference type="EMBL" id="STZ07251.1"/>
    </source>
</evidence>